<accession>A0A3R9QYI3</accession>
<reference evidence="1 2" key="1">
    <citation type="submission" date="2018-10" db="EMBL/GenBank/DDBJ databases">
        <title>Co-occurring genomic capacity for anaerobic methane metabolism and dissimilatory sulfite reduction discovered in the Korarchaeota.</title>
        <authorList>
            <person name="Mckay L.J."/>
            <person name="Dlakic M."/>
            <person name="Fields M.W."/>
            <person name="Delmont T.O."/>
            <person name="Eren A.M."/>
            <person name="Jay Z.J."/>
            <person name="Klingelsmith K.B."/>
            <person name="Rusch D.B."/>
            <person name="Inskeep W.P."/>
        </authorList>
    </citation>
    <scope>NUCLEOTIDE SEQUENCE [LARGE SCALE GENOMIC DNA]</scope>
    <source>
        <strain evidence="1 2">MDKW</strain>
    </source>
</reference>
<dbReference type="AlphaFoldDB" id="A0A3R9QYI3"/>
<keyword evidence="2" id="KW-1185">Reference proteome</keyword>
<sequence length="386" mass="42720">MIFLKKALKAELKKRMLLKVYKEKDPTFSRWYKMVRWSRKKIIALVLVLLMLPVVGVFTVNFVFNSIPVTLEIKLVDEKGNLVQGSVVIYEITPDGARKIWAGSGPGMVTAVISVPMKEVGVAEIEGKIVKVYKSINLDIVAGNKELRKVGVASVVIDPTFSGSATYKSVTIVMRDAPSVEQTPPTGVWYTWQYTTVLSFAAWDSINASYSYPAGAKIVIEKKSRPYGSNTWGYAGDGEVTLDSGIESPWLSGRYNHILKFEIYYYYAIYEVEGLYTECMGPVDTSTDPRSYTRSTSSWNGQLPSGGSYYLTPAGDTRHIPVTKGSTYSFYVAVTFSYPRVVSAVLGVTKKDVPQAYLHITSSASHGGYVKTVSSDGFLTSYSNWV</sequence>
<dbReference type="Proteomes" id="UP000277582">
    <property type="component" value="Unassembled WGS sequence"/>
</dbReference>
<gene>
    <name evidence="1" type="ORF">D6D85_07040</name>
</gene>
<protein>
    <submittedName>
        <fullName evidence="1">Uncharacterized protein</fullName>
    </submittedName>
</protein>
<comment type="caution">
    <text evidence="1">The sequence shown here is derived from an EMBL/GenBank/DDBJ whole genome shotgun (WGS) entry which is preliminary data.</text>
</comment>
<name>A0A3R9QYI3_9CREN</name>
<evidence type="ECO:0000313" key="1">
    <source>
        <dbReference type="EMBL" id="RSN75101.1"/>
    </source>
</evidence>
<organism evidence="1 2">
    <name type="scientific">Candidatus Methanodesulfokora washburnensis</name>
    <dbReference type="NCBI Taxonomy" id="2478471"/>
    <lineage>
        <taxon>Archaea</taxon>
        <taxon>Thermoproteota</taxon>
        <taxon>Candidatus Korarchaeia</taxon>
        <taxon>Candidatus Korarchaeia incertae sedis</taxon>
        <taxon>Candidatus Methanodesulfokora</taxon>
    </lineage>
</organism>
<proteinExistence type="predicted"/>
<dbReference type="EMBL" id="RCOS01000080">
    <property type="protein sequence ID" value="RSN75101.1"/>
    <property type="molecule type" value="Genomic_DNA"/>
</dbReference>
<evidence type="ECO:0000313" key="2">
    <source>
        <dbReference type="Proteomes" id="UP000277582"/>
    </source>
</evidence>